<dbReference type="EMBL" id="CAJNOI010000682">
    <property type="protein sequence ID" value="CAF1329003.1"/>
    <property type="molecule type" value="Genomic_DNA"/>
</dbReference>
<gene>
    <name evidence="1" type="ORF">BJG266_LOCUS33776</name>
    <name evidence="2" type="ORF">QVE165_LOCUS50954</name>
</gene>
<name>A0A815FI42_9BILA</name>
<dbReference type="SUPFAM" id="SSF55797">
    <property type="entry name" value="PR-1-like"/>
    <property type="match status" value="1"/>
</dbReference>
<evidence type="ECO:0000313" key="3">
    <source>
        <dbReference type="Proteomes" id="UP000663832"/>
    </source>
</evidence>
<dbReference type="AlphaFoldDB" id="A0A815FI42"/>
<dbReference type="OrthoDB" id="337038at2759"/>
<dbReference type="Proteomes" id="UP000663877">
    <property type="component" value="Unassembled WGS sequence"/>
</dbReference>
<evidence type="ECO:0000313" key="1">
    <source>
        <dbReference type="EMBL" id="CAF1329003.1"/>
    </source>
</evidence>
<comment type="caution">
    <text evidence="1">The sequence shown here is derived from an EMBL/GenBank/DDBJ whole genome shotgun (WGS) entry which is preliminary data.</text>
</comment>
<protein>
    <recommendedName>
        <fullName evidence="5">SCP domain-containing protein</fullName>
    </recommendedName>
</protein>
<proteinExistence type="predicted"/>
<accession>A0A815FI42</accession>
<dbReference type="InterPro" id="IPR035940">
    <property type="entry name" value="CAP_sf"/>
</dbReference>
<evidence type="ECO:0008006" key="5">
    <source>
        <dbReference type="Google" id="ProtNLM"/>
    </source>
</evidence>
<evidence type="ECO:0000313" key="2">
    <source>
        <dbReference type="EMBL" id="CAF1588631.1"/>
    </source>
</evidence>
<reference evidence="1" key="1">
    <citation type="submission" date="2021-02" db="EMBL/GenBank/DDBJ databases">
        <authorList>
            <person name="Nowell W R."/>
        </authorList>
    </citation>
    <scope>NUCLEOTIDE SEQUENCE</scope>
</reference>
<evidence type="ECO:0000313" key="4">
    <source>
        <dbReference type="Proteomes" id="UP000663877"/>
    </source>
</evidence>
<dbReference type="EMBL" id="CAJNOM010001051">
    <property type="protein sequence ID" value="CAF1588631.1"/>
    <property type="molecule type" value="Genomic_DNA"/>
</dbReference>
<sequence length="160" mass="18606">MAKIIITGDAIVILEICETDQACKMACEQDITCWGWSFSISLKKMLTIFKNYADRLATFGETPPNYSGIRTKNLYNQTLNYKLQCSVPVKQWYNEKNNYNWEYPDFSKSKPFAKLIWNTVTQLRIDRAFTRDTTTMFVVATYYPGGYTEESYTQNIKGEC</sequence>
<keyword evidence="3" id="KW-1185">Reference proteome</keyword>
<organism evidence="1 4">
    <name type="scientific">Adineta steineri</name>
    <dbReference type="NCBI Taxonomy" id="433720"/>
    <lineage>
        <taxon>Eukaryota</taxon>
        <taxon>Metazoa</taxon>
        <taxon>Spiralia</taxon>
        <taxon>Gnathifera</taxon>
        <taxon>Rotifera</taxon>
        <taxon>Eurotatoria</taxon>
        <taxon>Bdelloidea</taxon>
        <taxon>Adinetida</taxon>
        <taxon>Adinetidae</taxon>
        <taxon>Adineta</taxon>
    </lineage>
</organism>
<dbReference type="Gene3D" id="3.40.33.10">
    <property type="entry name" value="CAP"/>
    <property type="match status" value="1"/>
</dbReference>
<dbReference type="Proteomes" id="UP000663832">
    <property type="component" value="Unassembled WGS sequence"/>
</dbReference>